<feature type="signal peptide" evidence="2">
    <location>
        <begin position="1"/>
        <end position="23"/>
    </location>
</feature>
<dbReference type="Proteomes" id="UP000781932">
    <property type="component" value="Unassembled WGS sequence"/>
</dbReference>
<dbReference type="InterPro" id="IPR055915">
    <property type="entry name" value="DUF7492"/>
</dbReference>
<evidence type="ECO:0000313" key="4">
    <source>
        <dbReference type="EMBL" id="KAF9875893.1"/>
    </source>
</evidence>
<feature type="compositionally biased region" description="Polar residues" evidence="1">
    <location>
        <begin position="328"/>
        <end position="341"/>
    </location>
</feature>
<feature type="domain" description="DUF7492" evidence="3">
    <location>
        <begin position="22"/>
        <end position="237"/>
    </location>
</feature>
<dbReference type="OrthoDB" id="64281at2759"/>
<dbReference type="GeneID" id="62162616"/>
<accession>A0A9P6LJP6</accession>
<feature type="region of interest" description="Disordered" evidence="1">
    <location>
        <begin position="387"/>
        <end position="435"/>
    </location>
</feature>
<comment type="caution">
    <text evidence="4">The sequence shown here is derived from an EMBL/GenBank/DDBJ whole genome shotgun (WGS) entry which is preliminary data.</text>
</comment>
<protein>
    <recommendedName>
        <fullName evidence="3">DUF7492 domain-containing protein</fullName>
    </recommendedName>
</protein>
<keyword evidence="5" id="KW-1185">Reference proteome</keyword>
<organism evidence="4 5">
    <name type="scientific">Colletotrichum karsti</name>
    <dbReference type="NCBI Taxonomy" id="1095194"/>
    <lineage>
        <taxon>Eukaryota</taxon>
        <taxon>Fungi</taxon>
        <taxon>Dikarya</taxon>
        <taxon>Ascomycota</taxon>
        <taxon>Pezizomycotina</taxon>
        <taxon>Sordariomycetes</taxon>
        <taxon>Hypocreomycetidae</taxon>
        <taxon>Glomerellales</taxon>
        <taxon>Glomerellaceae</taxon>
        <taxon>Colletotrichum</taxon>
        <taxon>Colletotrichum boninense species complex</taxon>
    </lineage>
</organism>
<feature type="chain" id="PRO_5040258726" description="DUF7492 domain-containing protein" evidence="2">
    <location>
        <begin position="24"/>
        <end position="435"/>
    </location>
</feature>
<feature type="region of interest" description="Disordered" evidence="1">
    <location>
        <begin position="324"/>
        <end position="365"/>
    </location>
</feature>
<dbReference type="RefSeq" id="XP_038745354.1">
    <property type="nucleotide sequence ID" value="XM_038889542.1"/>
</dbReference>
<dbReference type="Pfam" id="PF24320">
    <property type="entry name" value="DUF7492"/>
    <property type="match status" value="1"/>
</dbReference>
<evidence type="ECO:0000256" key="2">
    <source>
        <dbReference type="SAM" id="SignalP"/>
    </source>
</evidence>
<keyword evidence="2" id="KW-0732">Signal</keyword>
<dbReference type="EMBL" id="JAATWM020000020">
    <property type="protein sequence ID" value="KAF9875893.1"/>
    <property type="molecule type" value="Genomic_DNA"/>
</dbReference>
<name>A0A9P6LJP6_9PEZI</name>
<feature type="compositionally biased region" description="Low complexity" evidence="1">
    <location>
        <begin position="348"/>
        <end position="362"/>
    </location>
</feature>
<proteinExistence type="predicted"/>
<reference evidence="4" key="1">
    <citation type="submission" date="2020-03" db="EMBL/GenBank/DDBJ databases">
        <authorList>
            <person name="He L."/>
        </authorList>
    </citation>
    <scope>NUCLEOTIDE SEQUENCE</scope>
    <source>
        <strain evidence="4">CkLH20</strain>
    </source>
</reference>
<evidence type="ECO:0000313" key="5">
    <source>
        <dbReference type="Proteomes" id="UP000781932"/>
    </source>
</evidence>
<dbReference type="AlphaFoldDB" id="A0A9P6LJP6"/>
<reference evidence="4" key="2">
    <citation type="submission" date="2020-11" db="EMBL/GenBank/DDBJ databases">
        <title>Whole genome sequencing of Colletotrichum sp.</title>
        <authorList>
            <person name="Li H."/>
        </authorList>
    </citation>
    <scope>NUCLEOTIDE SEQUENCE</scope>
    <source>
        <strain evidence="4">CkLH20</strain>
    </source>
</reference>
<evidence type="ECO:0000259" key="3">
    <source>
        <dbReference type="Pfam" id="PF24320"/>
    </source>
</evidence>
<feature type="compositionally biased region" description="Basic and acidic residues" evidence="1">
    <location>
        <begin position="425"/>
        <end position="435"/>
    </location>
</feature>
<sequence length="435" mass="46443">MARRNTLAFAVACLLGAPQLASSHTWVEQLNRVAANGTLVGPVGFSNGWTGRLDGFSDPKFTNRIPNDGFTMCKQGLQGAQSPDFPLLTAAPGDFVSMRYQENGHVTKPDTPPGKPLNRGTVFVYGTTEPKAADTLFDVHRQWTADGKGGDGRGRLLATRNYDDGQCYQMNDSPISKQRQSEFAHTTAQPMGPDVWCQSAVQLPEDVAQNSDYTLYWVWSWPTLTTAAAANSKDGQYADFPSGFKGDKRAVTSDDVTVAEIYTSCSTIKVKGEALVKGAKAASTSNKSANQNANSLAAFNFPEKTNYNDNAVKEQLQNQFLVDVKGSTPGNSAPGNGTARNGTEKVLSSAAPSAPATTPTPTGGNVRYVTVTAAPVTLYSKITVTVGPQPTPTPSNNPNKAVDGAAKPSVSPFMKPGVKGRHIRGKDSWNFEKRI</sequence>
<gene>
    <name evidence="4" type="ORF">CkaCkLH20_06825</name>
</gene>
<evidence type="ECO:0000256" key="1">
    <source>
        <dbReference type="SAM" id="MobiDB-lite"/>
    </source>
</evidence>